<gene>
    <name evidence="3" type="ORF">KP79_PYT19985</name>
</gene>
<dbReference type="InterPro" id="IPR020845">
    <property type="entry name" value="AMP-binding_CS"/>
</dbReference>
<evidence type="ECO:0000313" key="3">
    <source>
        <dbReference type="EMBL" id="OWF40551.1"/>
    </source>
</evidence>
<evidence type="ECO:0000313" key="4">
    <source>
        <dbReference type="Proteomes" id="UP000242188"/>
    </source>
</evidence>
<dbReference type="Proteomes" id="UP000242188">
    <property type="component" value="Unassembled WGS sequence"/>
</dbReference>
<dbReference type="OrthoDB" id="6134070at2759"/>
<comment type="caution">
    <text evidence="3">The sequence shown here is derived from an EMBL/GenBank/DDBJ whole genome shotgun (WGS) entry which is preliminary data.</text>
</comment>
<evidence type="ECO:0000259" key="2">
    <source>
        <dbReference type="Pfam" id="PF13193"/>
    </source>
</evidence>
<keyword evidence="4" id="KW-1185">Reference proteome</keyword>
<dbReference type="Pfam" id="PF13193">
    <property type="entry name" value="AMP-binding_C"/>
    <property type="match status" value="1"/>
</dbReference>
<dbReference type="Gene3D" id="3.40.50.12780">
    <property type="entry name" value="N-terminal domain of ligase-like"/>
    <property type="match status" value="1"/>
</dbReference>
<protein>
    <submittedName>
        <fullName evidence="3">Acyl-CoA synthetase family member 2, mitochondrial</fullName>
    </submittedName>
</protein>
<dbReference type="EMBL" id="NEDP02005460">
    <property type="protein sequence ID" value="OWF40551.1"/>
    <property type="molecule type" value="Genomic_DNA"/>
</dbReference>
<dbReference type="InterPro" id="IPR025110">
    <property type="entry name" value="AMP-bd_C"/>
</dbReference>
<dbReference type="STRING" id="6573.A0A210PVN5"/>
<feature type="domain" description="AMP-binding enzyme C-terminal" evidence="2">
    <location>
        <begin position="493"/>
        <end position="556"/>
    </location>
</feature>
<evidence type="ECO:0000259" key="1">
    <source>
        <dbReference type="Pfam" id="PF00501"/>
    </source>
</evidence>
<dbReference type="SUPFAM" id="SSF56801">
    <property type="entry name" value="Acetyl-CoA synthetase-like"/>
    <property type="match status" value="1"/>
</dbReference>
<proteinExistence type="predicted"/>
<reference evidence="3 4" key="1">
    <citation type="journal article" date="2017" name="Nat. Ecol. Evol.">
        <title>Scallop genome provides insights into evolution of bilaterian karyotype and development.</title>
        <authorList>
            <person name="Wang S."/>
            <person name="Zhang J."/>
            <person name="Jiao W."/>
            <person name="Li J."/>
            <person name="Xun X."/>
            <person name="Sun Y."/>
            <person name="Guo X."/>
            <person name="Huan P."/>
            <person name="Dong B."/>
            <person name="Zhang L."/>
            <person name="Hu X."/>
            <person name="Sun X."/>
            <person name="Wang J."/>
            <person name="Zhao C."/>
            <person name="Wang Y."/>
            <person name="Wang D."/>
            <person name="Huang X."/>
            <person name="Wang R."/>
            <person name="Lv J."/>
            <person name="Li Y."/>
            <person name="Zhang Z."/>
            <person name="Liu B."/>
            <person name="Lu W."/>
            <person name="Hui Y."/>
            <person name="Liang J."/>
            <person name="Zhou Z."/>
            <person name="Hou R."/>
            <person name="Li X."/>
            <person name="Liu Y."/>
            <person name="Li H."/>
            <person name="Ning X."/>
            <person name="Lin Y."/>
            <person name="Zhao L."/>
            <person name="Xing Q."/>
            <person name="Dou J."/>
            <person name="Li Y."/>
            <person name="Mao J."/>
            <person name="Guo H."/>
            <person name="Dou H."/>
            <person name="Li T."/>
            <person name="Mu C."/>
            <person name="Jiang W."/>
            <person name="Fu Q."/>
            <person name="Fu X."/>
            <person name="Miao Y."/>
            <person name="Liu J."/>
            <person name="Yu Q."/>
            <person name="Li R."/>
            <person name="Liao H."/>
            <person name="Li X."/>
            <person name="Kong Y."/>
            <person name="Jiang Z."/>
            <person name="Chourrout D."/>
            <person name="Li R."/>
            <person name="Bao Z."/>
        </authorList>
    </citation>
    <scope>NUCLEOTIDE SEQUENCE [LARGE SCALE GENOMIC DNA]</scope>
    <source>
        <strain evidence="3 4">PY_sf001</strain>
    </source>
</reference>
<feature type="domain" description="AMP-dependent synthetase/ligase" evidence="1">
    <location>
        <begin position="48"/>
        <end position="433"/>
    </location>
</feature>
<dbReference type="InterPro" id="IPR000873">
    <property type="entry name" value="AMP-dep_synth/lig_dom"/>
</dbReference>
<name>A0A210PVN5_MIZYE</name>
<dbReference type="PANTHER" id="PTHR42814">
    <property type="entry name" value="AMP-BINDING DOMAIN-CONTAINING PROTEIN"/>
    <property type="match status" value="1"/>
</dbReference>
<dbReference type="CDD" id="cd04433">
    <property type="entry name" value="AFD_class_I"/>
    <property type="match status" value="1"/>
</dbReference>
<dbReference type="PANTHER" id="PTHR42814:SF3">
    <property type="entry name" value="BETA-N-ACETYLHEXOSAMINIDASE"/>
    <property type="match status" value="1"/>
</dbReference>
<dbReference type="AlphaFoldDB" id="A0A210PVN5"/>
<dbReference type="InterPro" id="IPR045851">
    <property type="entry name" value="AMP-bd_C_sf"/>
</dbReference>
<accession>A0A210PVN5</accession>
<dbReference type="PROSITE" id="PS00455">
    <property type="entry name" value="AMP_BINDING"/>
    <property type="match status" value="1"/>
</dbReference>
<sequence>MDGNFDTNEGASVISRECTPAEHPLTQSYYHGICPSPLTNQSLFAGLEAAAKEAPSDQVALKVPEFRQEYTLKYILERANTIAKSLVEIGLKRGDVVMLNGVGDGEYITLYYATVSLGLQFYVPTMRYPFEKFFPVSLKTNPSVIFVGSLVIPEVKVLLNDLVVKNSDIRPSSLIGVVSLEGKCDFGYISYADFLVSGVAVLDETLSTLRSLVSCEESAIILTTSGTTGDVKFVCRNQFYMVNFARFYNRRNPRNLPEVAGVRNPVTDDAMCVIKCTEVVYKWRTMHVVFVPSDVDFYMSDISCLMRCIEQERLTWYSGYPYEIIKMLDAPDLNRYDISSLRAVVVTGQSVSSSNLNRICEHFPDTMIAYGSTEVQATMTSKLYSTPEQQRNSVGFPLPHMELKIVGKCGETLAVDEIGEVCVRGWASFLCYFNDPATTAAVKGNSNWIQMGDVGVMDKTGHVKLLGRMAECVTFKHMGEKVFPQLILDTARSHPKVKTAIVIGIPDDRLGDDVCLFVEPTEAAILTEEEIESYFYAKLMFLQCPLYYFVLEKLPRIGARLKVHIAKLREIATERIATNNKEGQWNR</sequence>
<dbReference type="Pfam" id="PF00501">
    <property type="entry name" value="AMP-binding"/>
    <property type="match status" value="1"/>
</dbReference>
<organism evidence="3 4">
    <name type="scientific">Mizuhopecten yessoensis</name>
    <name type="common">Japanese scallop</name>
    <name type="synonym">Patinopecten yessoensis</name>
    <dbReference type="NCBI Taxonomy" id="6573"/>
    <lineage>
        <taxon>Eukaryota</taxon>
        <taxon>Metazoa</taxon>
        <taxon>Spiralia</taxon>
        <taxon>Lophotrochozoa</taxon>
        <taxon>Mollusca</taxon>
        <taxon>Bivalvia</taxon>
        <taxon>Autobranchia</taxon>
        <taxon>Pteriomorphia</taxon>
        <taxon>Pectinida</taxon>
        <taxon>Pectinoidea</taxon>
        <taxon>Pectinidae</taxon>
        <taxon>Mizuhopecten</taxon>
    </lineage>
</organism>
<dbReference type="InterPro" id="IPR042099">
    <property type="entry name" value="ANL_N_sf"/>
</dbReference>
<dbReference type="Gene3D" id="3.30.300.30">
    <property type="match status" value="1"/>
</dbReference>